<feature type="domain" description="Fatty acid hydroxylase" evidence="6">
    <location>
        <begin position="96"/>
        <end position="231"/>
    </location>
</feature>
<dbReference type="AlphaFoldDB" id="A0A517PJL8"/>
<evidence type="ECO:0000256" key="3">
    <source>
        <dbReference type="ARBA" id="ARBA00022989"/>
    </source>
</evidence>
<dbReference type="Pfam" id="PF04116">
    <property type="entry name" value="FA_hydroxylase"/>
    <property type="match status" value="1"/>
</dbReference>
<evidence type="ECO:0000313" key="8">
    <source>
        <dbReference type="Proteomes" id="UP000320421"/>
    </source>
</evidence>
<dbReference type="Proteomes" id="UP000320421">
    <property type="component" value="Chromosome"/>
</dbReference>
<evidence type="ECO:0000256" key="5">
    <source>
        <dbReference type="SAM" id="Phobius"/>
    </source>
</evidence>
<name>A0A517PJL8_9PLAN</name>
<keyword evidence="3 5" id="KW-1133">Transmembrane helix</keyword>
<feature type="transmembrane region" description="Helical" evidence="5">
    <location>
        <begin position="92"/>
        <end position="112"/>
    </location>
</feature>
<evidence type="ECO:0000256" key="1">
    <source>
        <dbReference type="ARBA" id="ARBA00004370"/>
    </source>
</evidence>
<proteinExistence type="predicted"/>
<feature type="transmembrane region" description="Helical" evidence="5">
    <location>
        <begin position="47"/>
        <end position="65"/>
    </location>
</feature>
<organism evidence="7 8">
    <name type="scientific">Gimesia chilikensis</name>
    <dbReference type="NCBI Taxonomy" id="2605989"/>
    <lineage>
        <taxon>Bacteria</taxon>
        <taxon>Pseudomonadati</taxon>
        <taxon>Planctomycetota</taxon>
        <taxon>Planctomycetia</taxon>
        <taxon>Planctomycetales</taxon>
        <taxon>Planctomycetaceae</taxon>
        <taxon>Gimesia</taxon>
    </lineage>
</organism>
<dbReference type="OrthoDB" id="9770329at2"/>
<dbReference type="InterPro" id="IPR050307">
    <property type="entry name" value="Sterol_Desaturase_Related"/>
</dbReference>
<keyword evidence="2 5" id="KW-0812">Transmembrane</keyword>
<dbReference type="GO" id="GO:0008610">
    <property type="term" value="P:lipid biosynthetic process"/>
    <property type="evidence" value="ECO:0007669"/>
    <property type="project" value="InterPro"/>
</dbReference>
<keyword evidence="8" id="KW-1185">Reference proteome</keyword>
<sequence>MLADLSASELLSLFYFSTPVVLLALLWSWESWAAFKPFRGENRYRHAFYNLSLAVLNSLLLGLLFGSTVEATSAWTLQHQWGLLHQLPLSPFWQTLCAILLLDAWMFCWHWMNHRIPVLWRFHRMHHSDPDMDVSTATRFHWGELGISTLLRLMLIPLLGLQSWQLVLYGILVFLSTQLHHANISLGRVDRFYRWLFVSPDMHKIHHSRLPQETNSNYSTIFSLWDRLARTYRMRLDLTTIDFGLPHFDQPQWQTLLGMWKTPFSRPPVLPGEQDQQAEMID</sequence>
<dbReference type="GO" id="GO:0016491">
    <property type="term" value="F:oxidoreductase activity"/>
    <property type="evidence" value="ECO:0007669"/>
    <property type="project" value="InterPro"/>
</dbReference>
<reference evidence="7 8" key="1">
    <citation type="submission" date="2019-02" db="EMBL/GenBank/DDBJ databases">
        <title>Deep-cultivation of Planctomycetes and their phenomic and genomic characterization uncovers novel biology.</title>
        <authorList>
            <person name="Wiegand S."/>
            <person name="Jogler M."/>
            <person name="Boedeker C."/>
            <person name="Pinto D."/>
            <person name="Vollmers J."/>
            <person name="Rivas-Marin E."/>
            <person name="Kohn T."/>
            <person name="Peeters S.H."/>
            <person name="Heuer A."/>
            <person name="Rast P."/>
            <person name="Oberbeckmann S."/>
            <person name="Bunk B."/>
            <person name="Jeske O."/>
            <person name="Meyerdierks A."/>
            <person name="Storesund J.E."/>
            <person name="Kallscheuer N."/>
            <person name="Luecker S."/>
            <person name="Lage O.M."/>
            <person name="Pohl T."/>
            <person name="Merkel B.J."/>
            <person name="Hornburger P."/>
            <person name="Mueller R.-W."/>
            <person name="Bruemmer F."/>
            <person name="Labrenz M."/>
            <person name="Spormann A.M."/>
            <person name="Op den Camp H."/>
            <person name="Overmann J."/>
            <person name="Amann R."/>
            <person name="Jetten M.S.M."/>
            <person name="Mascher T."/>
            <person name="Medema M.H."/>
            <person name="Devos D.P."/>
            <person name="Kaster A.-K."/>
            <person name="Ovreas L."/>
            <person name="Rohde M."/>
            <person name="Galperin M.Y."/>
            <person name="Jogler C."/>
        </authorList>
    </citation>
    <scope>NUCLEOTIDE SEQUENCE [LARGE SCALE GENOMIC DNA]</scope>
    <source>
        <strain evidence="7 8">HG66A1</strain>
    </source>
</reference>
<evidence type="ECO:0000259" key="6">
    <source>
        <dbReference type="Pfam" id="PF04116"/>
    </source>
</evidence>
<keyword evidence="4 5" id="KW-0472">Membrane</keyword>
<feature type="transmembrane region" description="Helical" evidence="5">
    <location>
        <begin position="12"/>
        <end position="35"/>
    </location>
</feature>
<accession>A0A517PJL8</accession>
<dbReference type="RefSeq" id="WP_145181391.1">
    <property type="nucleotide sequence ID" value="NZ_CP036266.1"/>
</dbReference>
<protein>
    <submittedName>
        <fullName evidence="7">Fatty acid hydroxylase superfamily protein</fullName>
    </submittedName>
</protein>
<evidence type="ECO:0000256" key="4">
    <source>
        <dbReference type="ARBA" id="ARBA00023136"/>
    </source>
</evidence>
<dbReference type="InterPro" id="IPR006694">
    <property type="entry name" value="Fatty_acid_hydroxylase"/>
</dbReference>
<dbReference type="PANTHER" id="PTHR11863">
    <property type="entry name" value="STEROL DESATURASE"/>
    <property type="match status" value="1"/>
</dbReference>
<comment type="subcellular location">
    <subcellularLocation>
        <location evidence="1">Membrane</location>
    </subcellularLocation>
</comment>
<evidence type="ECO:0000313" key="7">
    <source>
        <dbReference type="EMBL" id="QDT19578.1"/>
    </source>
</evidence>
<gene>
    <name evidence="7" type="ORF">HG66A1_13440</name>
</gene>
<dbReference type="EMBL" id="CP036266">
    <property type="protein sequence ID" value="QDT19578.1"/>
    <property type="molecule type" value="Genomic_DNA"/>
</dbReference>
<evidence type="ECO:0000256" key="2">
    <source>
        <dbReference type="ARBA" id="ARBA00022692"/>
    </source>
</evidence>
<dbReference type="GO" id="GO:0005506">
    <property type="term" value="F:iron ion binding"/>
    <property type="evidence" value="ECO:0007669"/>
    <property type="project" value="InterPro"/>
</dbReference>
<dbReference type="GO" id="GO:0016020">
    <property type="term" value="C:membrane"/>
    <property type="evidence" value="ECO:0007669"/>
    <property type="project" value="UniProtKB-SubCell"/>
</dbReference>